<dbReference type="PANTHER" id="PTHR43800">
    <property type="entry name" value="PEPTIDYL-LYSINE N-ACETYLTRANSFERASE YJAB"/>
    <property type="match status" value="1"/>
</dbReference>
<evidence type="ECO:0000313" key="4">
    <source>
        <dbReference type="EMBL" id="MCJ1961715.1"/>
    </source>
</evidence>
<feature type="domain" description="N-acetyltransferase" evidence="3">
    <location>
        <begin position="1"/>
        <end position="144"/>
    </location>
</feature>
<dbReference type="EMBL" id="JALHAT010000024">
    <property type="protein sequence ID" value="MCJ1961715.1"/>
    <property type="molecule type" value="Genomic_DNA"/>
</dbReference>
<dbReference type="CDD" id="cd04301">
    <property type="entry name" value="NAT_SF"/>
    <property type="match status" value="1"/>
</dbReference>
<keyword evidence="2" id="KW-0012">Acyltransferase</keyword>
<name>A0ABT0AEW7_9SPHN</name>
<dbReference type="PROSITE" id="PS51186">
    <property type="entry name" value="GNAT"/>
    <property type="match status" value="1"/>
</dbReference>
<dbReference type="InterPro" id="IPR016181">
    <property type="entry name" value="Acyl_CoA_acyltransferase"/>
</dbReference>
<dbReference type="PANTHER" id="PTHR43800:SF1">
    <property type="entry name" value="PEPTIDYL-LYSINE N-ACETYLTRANSFERASE YJAB"/>
    <property type="match status" value="1"/>
</dbReference>
<proteinExistence type="predicted"/>
<sequence>MILRPGEPRDLARALDIWRAAVVATHGFLRPDERAQIELQVAAMLPEVPLWVAEDTDGEVQGFLVFAGDMIEALFVHPGVHGQGFGSALVGKALELHPAPRVDANEQADNALPFYLARGFVRTGRSPTDAEGRPFPIVHLSYEG</sequence>
<protein>
    <submittedName>
        <fullName evidence="4">Acetyltransferase</fullName>
    </submittedName>
</protein>
<accession>A0ABT0AEW7</accession>
<keyword evidence="1" id="KW-0808">Transferase</keyword>
<dbReference type="Gene3D" id="3.40.630.30">
    <property type="match status" value="1"/>
</dbReference>
<keyword evidence="5" id="KW-1185">Reference proteome</keyword>
<dbReference type="SUPFAM" id="SSF55729">
    <property type="entry name" value="Acyl-CoA N-acyltransferases (Nat)"/>
    <property type="match status" value="1"/>
</dbReference>
<evidence type="ECO:0000256" key="1">
    <source>
        <dbReference type="ARBA" id="ARBA00022679"/>
    </source>
</evidence>
<dbReference type="RefSeq" id="WP_243801077.1">
    <property type="nucleotide sequence ID" value="NZ_JALHAT010000024.1"/>
</dbReference>
<evidence type="ECO:0000313" key="5">
    <source>
        <dbReference type="Proteomes" id="UP001162802"/>
    </source>
</evidence>
<dbReference type="Pfam" id="PF13508">
    <property type="entry name" value="Acetyltransf_7"/>
    <property type="match status" value="1"/>
</dbReference>
<reference evidence="4" key="1">
    <citation type="submission" date="2022-03" db="EMBL/GenBank/DDBJ databases">
        <title>Identification of a novel bacterium isolated from mangrove sediments.</title>
        <authorList>
            <person name="Pan X."/>
        </authorList>
    </citation>
    <scope>NUCLEOTIDE SEQUENCE</scope>
    <source>
        <strain evidence="4">B2637</strain>
    </source>
</reference>
<evidence type="ECO:0000256" key="2">
    <source>
        <dbReference type="ARBA" id="ARBA00023315"/>
    </source>
</evidence>
<gene>
    <name evidence="4" type="ORF">MTR65_13550</name>
</gene>
<organism evidence="4 5">
    <name type="scientific">Novosphingobium mangrovi</name>
    <name type="common">ex Hu et al. 2023</name>
    <dbReference type="NCBI Taxonomy" id="2930094"/>
    <lineage>
        <taxon>Bacteria</taxon>
        <taxon>Pseudomonadati</taxon>
        <taxon>Pseudomonadota</taxon>
        <taxon>Alphaproteobacteria</taxon>
        <taxon>Sphingomonadales</taxon>
        <taxon>Sphingomonadaceae</taxon>
        <taxon>Novosphingobium</taxon>
    </lineage>
</organism>
<dbReference type="NCBIfam" id="NF007807">
    <property type="entry name" value="PRK10514.1"/>
    <property type="match status" value="1"/>
</dbReference>
<evidence type="ECO:0000259" key="3">
    <source>
        <dbReference type="PROSITE" id="PS51186"/>
    </source>
</evidence>
<dbReference type="InterPro" id="IPR000182">
    <property type="entry name" value="GNAT_dom"/>
</dbReference>
<comment type="caution">
    <text evidence="4">The sequence shown here is derived from an EMBL/GenBank/DDBJ whole genome shotgun (WGS) entry which is preliminary data.</text>
</comment>
<dbReference type="Proteomes" id="UP001162802">
    <property type="component" value="Unassembled WGS sequence"/>
</dbReference>